<proteinExistence type="predicted"/>
<dbReference type="OMA" id="RIQMESI"/>
<keyword evidence="6" id="KW-0732">Signal</keyword>
<comment type="subcellular location">
    <subcellularLocation>
        <location evidence="2">Cell membrane</location>
    </subcellularLocation>
    <subcellularLocation>
        <location evidence="1">Membrane</location>
        <topology evidence="1">Multi-pass membrane protein</topology>
    </subcellularLocation>
</comment>
<keyword evidence="5 11" id="KW-0812">Transmembrane</keyword>
<dbReference type="EMBL" id="JAPWDV010000001">
    <property type="protein sequence ID" value="KAJ6221587.1"/>
    <property type="molecule type" value="Genomic_DNA"/>
</dbReference>
<evidence type="ECO:0000256" key="10">
    <source>
        <dbReference type="ARBA" id="ARBA00023303"/>
    </source>
</evidence>
<dbReference type="SUPFAM" id="SSF90112">
    <property type="entry name" value="Neurotransmitter-gated ion-channel transmembrane pore"/>
    <property type="match status" value="1"/>
</dbReference>
<comment type="caution">
    <text evidence="13">The sequence shown here is derived from an EMBL/GenBank/DDBJ whole genome shotgun (WGS) entry which is preliminary data.</text>
</comment>
<evidence type="ECO:0000259" key="12">
    <source>
        <dbReference type="Pfam" id="PF02931"/>
    </source>
</evidence>
<feature type="domain" description="Neurotransmitter-gated ion-channel ligand-binding" evidence="12">
    <location>
        <begin position="4"/>
        <end position="111"/>
    </location>
</feature>
<dbReference type="Gene3D" id="2.70.170.10">
    <property type="entry name" value="Neurotransmitter-gated ion-channel ligand-binding domain"/>
    <property type="match status" value="1"/>
</dbReference>
<evidence type="ECO:0000313" key="13">
    <source>
        <dbReference type="EMBL" id="KAJ6221587.1"/>
    </source>
</evidence>
<dbReference type="PRINTS" id="PR00253">
    <property type="entry name" value="GABAARECEPTR"/>
</dbReference>
<protein>
    <recommendedName>
        <fullName evidence="12">Neurotransmitter-gated ion-channel ligand-binding domain-containing protein</fullName>
    </recommendedName>
</protein>
<dbReference type="InterPro" id="IPR006202">
    <property type="entry name" value="Neur_chan_lig-bd"/>
</dbReference>
<feature type="transmembrane region" description="Helical" evidence="11">
    <location>
        <begin position="252"/>
        <end position="275"/>
    </location>
</feature>
<dbReference type="GO" id="GO:0005230">
    <property type="term" value="F:extracellular ligand-gated monoatomic ion channel activity"/>
    <property type="evidence" value="ECO:0007669"/>
    <property type="project" value="InterPro"/>
</dbReference>
<dbReference type="InterPro" id="IPR036719">
    <property type="entry name" value="Neuro-gated_channel_TM_sf"/>
</dbReference>
<keyword evidence="3" id="KW-0813">Transport</keyword>
<dbReference type="InterPro" id="IPR006201">
    <property type="entry name" value="Neur_channel"/>
</dbReference>
<evidence type="ECO:0000256" key="1">
    <source>
        <dbReference type="ARBA" id="ARBA00004141"/>
    </source>
</evidence>
<dbReference type="Proteomes" id="UP001142055">
    <property type="component" value="Chromosome 1"/>
</dbReference>
<reference evidence="13" key="1">
    <citation type="submission" date="2022-12" db="EMBL/GenBank/DDBJ databases">
        <title>Genome assemblies of Blomia tropicalis.</title>
        <authorList>
            <person name="Cui Y."/>
        </authorList>
    </citation>
    <scope>NUCLEOTIDE SEQUENCE</scope>
    <source>
        <tissue evidence="13">Adult mites</tissue>
    </source>
</reference>
<dbReference type="InterPro" id="IPR038050">
    <property type="entry name" value="Neuro_actylchol_rec"/>
</dbReference>
<dbReference type="GO" id="GO:0004888">
    <property type="term" value="F:transmembrane signaling receptor activity"/>
    <property type="evidence" value="ECO:0007669"/>
    <property type="project" value="InterPro"/>
</dbReference>
<organism evidence="13 14">
    <name type="scientific">Blomia tropicalis</name>
    <name type="common">Mite</name>
    <dbReference type="NCBI Taxonomy" id="40697"/>
    <lineage>
        <taxon>Eukaryota</taxon>
        <taxon>Metazoa</taxon>
        <taxon>Ecdysozoa</taxon>
        <taxon>Arthropoda</taxon>
        <taxon>Chelicerata</taxon>
        <taxon>Arachnida</taxon>
        <taxon>Acari</taxon>
        <taxon>Acariformes</taxon>
        <taxon>Sarcoptiformes</taxon>
        <taxon>Astigmata</taxon>
        <taxon>Glycyphagoidea</taxon>
        <taxon>Echimyopodidae</taxon>
        <taxon>Blomia</taxon>
    </lineage>
</organism>
<name>A0A9Q0M9J4_BLOTA</name>
<feature type="transmembrane region" description="Helical" evidence="11">
    <location>
        <begin position="336"/>
        <end position="356"/>
    </location>
</feature>
<evidence type="ECO:0000256" key="6">
    <source>
        <dbReference type="ARBA" id="ARBA00022729"/>
    </source>
</evidence>
<evidence type="ECO:0000256" key="9">
    <source>
        <dbReference type="ARBA" id="ARBA00023136"/>
    </source>
</evidence>
<dbReference type="InterPro" id="IPR006028">
    <property type="entry name" value="GABAA/Glycine_rcpt"/>
</dbReference>
<keyword evidence="10" id="KW-0407">Ion channel</keyword>
<dbReference type="Pfam" id="PF02931">
    <property type="entry name" value="Neur_chan_LBD"/>
    <property type="match status" value="1"/>
</dbReference>
<evidence type="ECO:0000256" key="11">
    <source>
        <dbReference type="SAM" id="Phobius"/>
    </source>
</evidence>
<feature type="transmembrane region" description="Helical" evidence="11">
    <location>
        <begin position="221"/>
        <end position="240"/>
    </location>
</feature>
<gene>
    <name evidence="13" type="ORF">RDWZM_000132</name>
</gene>
<evidence type="ECO:0000256" key="4">
    <source>
        <dbReference type="ARBA" id="ARBA00022475"/>
    </source>
</evidence>
<feature type="transmembrane region" description="Helical" evidence="11">
    <location>
        <begin position="193"/>
        <end position="215"/>
    </location>
</feature>
<dbReference type="GO" id="GO:0005886">
    <property type="term" value="C:plasma membrane"/>
    <property type="evidence" value="ECO:0007669"/>
    <property type="project" value="UniProtKB-SubCell"/>
</dbReference>
<dbReference type="InterPro" id="IPR036734">
    <property type="entry name" value="Neur_chan_lig-bd_sf"/>
</dbReference>
<dbReference type="AlphaFoldDB" id="A0A9Q0M9J4"/>
<evidence type="ECO:0000256" key="2">
    <source>
        <dbReference type="ARBA" id="ARBA00004236"/>
    </source>
</evidence>
<dbReference type="SUPFAM" id="SSF63712">
    <property type="entry name" value="Nicotinic receptor ligand binding domain-like"/>
    <property type="match status" value="1"/>
</dbReference>
<dbReference type="PANTHER" id="PTHR18945">
    <property type="entry name" value="NEUROTRANSMITTER GATED ION CHANNEL"/>
    <property type="match status" value="1"/>
</dbReference>
<keyword evidence="7 11" id="KW-1133">Transmembrane helix</keyword>
<accession>A0A9Q0M9J4</accession>
<evidence type="ECO:0000256" key="7">
    <source>
        <dbReference type="ARBA" id="ARBA00022989"/>
    </source>
</evidence>
<sequence>MLLCLRWTDYRLVNPNPIFYYNEPMNMTERLNYDRLVLTKYDSLIWLPLITFPNGNEVTPIHSLRNINFLDIWVPAREVRWCRRISAELNCPMALSSLPFDQQFCYIELQPGTIMLYSIFIQNLILFNSIVTRPDQHIRIQMESIHSLLGGSFFFQLSDTYFDRCQTLEDGYLQSKHCVAGVMRLIRHLNYYIIRYYCPTFLSVAMTMLEFWIPVNAWPCRIILAATILFTFAETSITAYNSTPARDVVSLFWWLWGLQTIIYLGLCGQAFSLAWHHFVTDRKRTNANNLPPIDGHYFGHNSWWKRGGQFLDRIITFVFGPTDHWRDPVNRNKYDYVARLVYPTGLMIFVLVYVVTTIPRWRDKYRND</sequence>
<keyword evidence="8" id="KW-0406">Ion transport</keyword>
<evidence type="ECO:0000256" key="5">
    <source>
        <dbReference type="ARBA" id="ARBA00022692"/>
    </source>
</evidence>
<evidence type="ECO:0000313" key="14">
    <source>
        <dbReference type="Proteomes" id="UP001142055"/>
    </source>
</evidence>
<dbReference type="Gene3D" id="1.20.58.390">
    <property type="entry name" value="Neurotransmitter-gated ion-channel transmembrane domain"/>
    <property type="match status" value="1"/>
</dbReference>
<keyword evidence="9 11" id="KW-0472">Membrane</keyword>
<evidence type="ECO:0000256" key="8">
    <source>
        <dbReference type="ARBA" id="ARBA00023065"/>
    </source>
</evidence>
<keyword evidence="4" id="KW-1003">Cell membrane</keyword>
<keyword evidence="14" id="KW-1185">Reference proteome</keyword>
<evidence type="ECO:0000256" key="3">
    <source>
        <dbReference type="ARBA" id="ARBA00022448"/>
    </source>
</evidence>